<sequence>MSPLPPPTSINSSGFATALELYPSLVENVYKSKLKDVKKLNEALERDKWRFEELPLSIPILNGGKESKAGKSQKRVSLSKAIVERLVQWKITHGHSRPFLPAMIRKNDAAAVEEQTALAYEKLGGSPSTSAPSTATLIAALDSACKLTGIGPATGTLILAVYDPKYIPFFQDEMFLWFFPDHKDAKLKYTQKEYLQLYDAVAPVLKKLGVKAVDLEKVAYVLGHKELLEPTDLSKLEEALGGNSDNATKKPAVKKAESSPKSDAAPSKPAKGTKRGAETSQHSEESTSKRQTRRNRS</sequence>
<name>A0AAV9NC55_9EURO</name>
<dbReference type="Proteomes" id="UP001358417">
    <property type="component" value="Unassembled WGS sequence"/>
</dbReference>
<organism evidence="3 4">
    <name type="scientific">Exophiala bonariae</name>
    <dbReference type="NCBI Taxonomy" id="1690606"/>
    <lineage>
        <taxon>Eukaryota</taxon>
        <taxon>Fungi</taxon>
        <taxon>Dikarya</taxon>
        <taxon>Ascomycota</taxon>
        <taxon>Pezizomycotina</taxon>
        <taxon>Eurotiomycetes</taxon>
        <taxon>Chaetothyriomycetidae</taxon>
        <taxon>Chaetothyriales</taxon>
        <taxon>Herpotrichiellaceae</taxon>
        <taxon>Exophiala</taxon>
    </lineage>
</organism>
<dbReference type="GeneID" id="89970150"/>
<accession>A0AAV9NC55</accession>
<keyword evidence="1" id="KW-0175">Coiled coil</keyword>
<protein>
    <recommendedName>
        <fullName evidence="5">ADA HAT complex component 1</fullName>
    </recommendedName>
</protein>
<evidence type="ECO:0000256" key="2">
    <source>
        <dbReference type="SAM" id="MobiDB-lite"/>
    </source>
</evidence>
<dbReference type="RefSeq" id="XP_064707097.1">
    <property type="nucleotide sequence ID" value="XM_064845552.1"/>
</dbReference>
<dbReference type="PANTHER" id="PTHR21521:SF0">
    <property type="entry name" value="AMUN, ISOFORM A"/>
    <property type="match status" value="1"/>
</dbReference>
<evidence type="ECO:0000313" key="4">
    <source>
        <dbReference type="Proteomes" id="UP001358417"/>
    </source>
</evidence>
<comment type="caution">
    <text evidence="3">The sequence shown here is derived from an EMBL/GenBank/DDBJ whole genome shotgun (WGS) entry which is preliminary data.</text>
</comment>
<evidence type="ECO:0000256" key="1">
    <source>
        <dbReference type="SAM" id="Coils"/>
    </source>
</evidence>
<feature type="region of interest" description="Disordered" evidence="2">
    <location>
        <begin position="239"/>
        <end position="297"/>
    </location>
</feature>
<feature type="compositionally biased region" description="Basic and acidic residues" evidence="2">
    <location>
        <begin position="275"/>
        <end position="288"/>
    </location>
</feature>
<dbReference type="EMBL" id="JAVRRD010000011">
    <property type="protein sequence ID" value="KAK5053972.1"/>
    <property type="molecule type" value="Genomic_DNA"/>
</dbReference>
<dbReference type="PANTHER" id="PTHR21521">
    <property type="entry name" value="AMUN, ISOFORM A"/>
    <property type="match status" value="1"/>
</dbReference>
<evidence type="ECO:0008006" key="5">
    <source>
        <dbReference type="Google" id="ProtNLM"/>
    </source>
</evidence>
<dbReference type="AlphaFoldDB" id="A0AAV9NC55"/>
<feature type="compositionally biased region" description="Low complexity" evidence="2">
    <location>
        <begin position="261"/>
        <end position="270"/>
    </location>
</feature>
<proteinExistence type="predicted"/>
<feature type="coiled-coil region" evidence="1">
    <location>
        <begin position="27"/>
        <end position="54"/>
    </location>
</feature>
<reference evidence="3 4" key="1">
    <citation type="submission" date="2023-08" db="EMBL/GenBank/DDBJ databases">
        <title>Black Yeasts Isolated from many extreme environments.</title>
        <authorList>
            <person name="Coleine C."/>
            <person name="Stajich J.E."/>
            <person name="Selbmann L."/>
        </authorList>
    </citation>
    <scope>NUCLEOTIDE SEQUENCE [LARGE SCALE GENOMIC DNA]</scope>
    <source>
        <strain evidence="3 4">CCFEE 5792</strain>
    </source>
</reference>
<keyword evidence="4" id="KW-1185">Reference proteome</keyword>
<gene>
    <name evidence="3" type="ORF">LTR84_001934</name>
</gene>
<evidence type="ECO:0000313" key="3">
    <source>
        <dbReference type="EMBL" id="KAK5053972.1"/>
    </source>
</evidence>